<proteinExistence type="predicted"/>
<dbReference type="AlphaFoldDB" id="K3YKM0"/>
<keyword evidence="2" id="KW-1185">Reference proteome</keyword>
<reference evidence="1" key="2">
    <citation type="submission" date="2018-08" db="UniProtKB">
        <authorList>
            <consortium name="EnsemblPlants"/>
        </authorList>
    </citation>
    <scope>IDENTIFICATION</scope>
    <source>
        <strain evidence="1">Yugu1</strain>
    </source>
</reference>
<reference evidence="2" key="1">
    <citation type="journal article" date="2012" name="Nat. Biotechnol.">
        <title>Reference genome sequence of the model plant Setaria.</title>
        <authorList>
            <person name="Bennetzen J.L."/>
            <person name="Schmutz J."/>
            <person name="Wang H."/>
            <person name="Percifield R."/>
            <person name="Hawkins J."/>
            <person name="Pontaroli A.C."/>
            <person name="Estep M."/>
            <person name="Feng L."/>
            <person name="Vaughn J.N."/>
            <person name="Grimwood J."/>
            <person name="Jenkins J."/>
            <person name="Barry K."/>
            <person name="Lindquist E."/>
            <person name="Hellsten U."/>
            <person name="Deshpande S."/>
            <person name="Wang X."/>
            <person name="Wu X."/>
            <person name="Mitros T."/>
            <person name="Triplett J."/>
            <person name="Yang X."/>
            <person name="Ye C.Y."/>
            <person name="Mauro-Herrera M."/>
            <person name="Wang L."/>
            <person name="Li P."/>
            <person name="Sharma M."/>
            <person name="Sharma R."/>
            <person name="Ronald P.C."/>
            <person name="Panaud O."/>
            <person name="Kellogg E.A."/>
            <person name="Brutnell T.P."/>
            <person name="Doust A.N."/>
            <person name="Tuskan G.A."/>
            <person name="Rokhsar D."/>
            <person name="Devos K.M."/>
        </authorList>
    </citation>
    <scope>NUCLEOTIDE SEQUENCE [LARGE SCALE GENOMIC DNA]</scope>
    <source>
        <strain evidence="2">cv. Yugu1</strain>
    </source>
</reference>
<dbReference type="Gramene" id="KQL02547">
    <property type="protein sequence ID" value="KQL02547"/>
    <property type="gene ID" value="SETIT_014789mg"/>
</dbReference>
<dbReference type="EMBL" id="AGNK02003985">
    <property type="status" value="NOT_ANNOTATED_CDS"/>
    <property type="molecule type" value="Genomic_DNA"/>
</dbReference>
<protein>
    <submittedName>
        <fullName evidence="1">Uncharacterized protein</fullName>
    </submittedName>
</protein>
<accession>K3YKM0</accession>
<organism evidence="1 2">
    <name type="scientific">Setaria italica</name>
    <name type="common">Foxtail millet</name>
    <name type="synonym">Panicum italicum</name>
    <dbReference type="NCBI Taxonomy" id="4555"/>
    <lineage>
        <taxon>Eukaryota</taxon>
        <taxon>Viridiplantae</taxon>
        <taxon>Streptophyta</taxon>
        <taxon>Embryophyta</taxon>
        <taxon>Tracheophyta</taxon>
        <taxon>Spermatophyta</taxon>
        <taxon>Magnoliopsida</taxon>
        <taxon>Liliopsida</taxon>
        <taxon>Poales</taxon>
        <taxon>Poaceae</taxon>
        <taxon>PACMAD clade</taxon>
        <taxon>Panicoideae</taxon>
        <taxon>Panicodae</taxon>
        <taxon>Paniceae</taxon>
        <taxon>Cenchrinae</taxon>
        <taxon>Setaria</taxon>
    </lineage>
</organism>
<evidence type="ECO:0000313" key="1">
    <source>
        <dbReference type="EnsemblPlants" id="KQL02547"/>
    </source>
</evidence>
<evidence type="ECO:0000313" key="2">
    <source>
        <dbReference type="Proteomes" id="UP000004995"/>
    </source>
</evidence>
<dbReference type="InParanoid" id="K3YKM0"/>
<dbReference type="Proteomes" id="UP000004995">
    <property type="component" value="Unassembled WGS sequence"/>
</dbReference>
<dbReference type="HOGENOM" id="CLU_2744854_0_0_1"/>
<name>K3YKM0_SETIT</name>
<dbReference type="EnsemblPlants" id="KQL02547">
    <property type="protein sequence ID" value="KQL02547"/>
    <property type="gene ID" value="SETIT_014789mg"/>
</dbReference>
<sequence length="71" mass="8159">MIKTLEAIDRQAVTHARRVVSPELASFEIYHNPNYVRNTSIASLQLVTRWPIVTIWQIFASFSSNPPGKQY</sequence>